<dbReference type="AlphaFoldDB" id="A0A8J6AUF3"/>
<proteinExistence type="predicted"/>
<dbReference type="EMBL" id="JAHDYR010000033">
    <property type="protein sequence ID" value="KAG9392750.1"/>
    <property type="molecule type" value="Genomic_DNA"/>
</dbReference>
<accession>A0A8J6AUF3</accession>
<sequence>MYKGIFRQHDYAVNTTDPVVLQQFRASSRPSLAESTISGYTNVLERLTSSQALATLGRRSQAQSLFCLVTGARPNEMAWAFTVQIHQTKTRAASEDDVDMRAAWVPLQAWPSEVGAALQHFLFLRREAGGTPLQLVFPRIGDEEPVQRDRIAAHTTTRLAAWRHEGLTSYSCHRTFVT</sequence>
<protein>
    <submittedName>
        <fullName evidence="1">Uncharacterized protein</fullName>
    </submittedName>
</protein>
<keyword evidence="2" id="KW-1185">Reference proteome</keyword>
<dbReference type="Proteomes" id="UP000717585">
    <property type="component" value="Unassembled WGS sequence"/>
</dbReference>
<organism evidence="1 2">
    <name type="scientific">Carpediemonas membranifera</name>
    <dbReference type="NCBI Taxonomy" id="201153"/>
    <lineage>
        <taxon>Eukaryota</taxon>
        <taxon>Metamonada</taxon>
        <taxon>Carpediemonas-like organisms</taxon>
        <taxon>Carpediemonas</taxon>
    </lineage>
</organism>
<comment type="caution">
    <text evidence="1">The sequence shown here is derived from an EMBL/GenBank/DDBJ whole genome shotgun (WGS) entry which is preliminary data.</text>
</comment>
<evidence type="ECO:0000313" key="2">
    <source>
        <dbReference type="Proteomes" id="UP000717585"/>
    </source>
</evidence>
<gene>
    <name evidence="1" type="ORF">J8273_5889</name>
</gene>
<evidence type="ECO:0000313" key="1">
    <source>
        <dbReference type="EMBL" id="KAG9392750.1"/>
    </source>
</evidence>
<name>A0A8J6AUF3_9EUKA</name>
<reference evidence="1" key="1">
    <citation type="submission" date="2021-05" db="EMBL/GenBank/DDBJ databases">
        <title>A free-living protist that lacks canonical eukaryotic 1 DNA replication and segregation systems.</title>
        <authorList>
            <person name="Salas-Leiva D.E."/>
            <person name="Tromer E.C."/>
            <person name="Curtis B.A."/>
            <person name="Jerlstrom-Hultqvist J."/>
            <person name="Kolisko M."/>
            <person name="Yi Z."/>
            <person name="Salas-Leiva J.S."/>
            <person name="Gallot-Lavallee L."/>
            <person name="Kops G.J.P.L."/>
            <person name="Archibald J.M."/>
            <person name="Simpson A.G.B."/>
            <person name="Roger A.J."/>
        </authorList>
    </citation>
    <scope>NUCLEOTIDE SEQUENCE</scope>
    <source>
        <strain evidence="1">BICM</strain>
    </source>
</reference>